<gene>
    <name evidence="2" type="ORF">B0J11DRAFT_516048</name>
</gene>
<feature type="transmembrane region" description="Helical" evidence="1">
    <location>
        <begin position="240"/>
        <end position="269"/>
    </location>
</feature>
<dbReference type="EMBL" id="JAGMWT010000001">
    <property type="protein sequence ID" value="KAH7139080.1"/>
    <property type="molecule type" value="Genomic_DNA"/>
</dbReference>
<evidence type="ECO:0000256" key="1">
    <source>
        <dbReference type="SAM" id="Phobius"/>
    </source>
</evidence>
<keyword evidence="1" id="KW-1133">Transmembrane helix</keyword>
<sequence length="338" mass="37858">MIVLALFLKETPLLTTGDAIVSFLTRPSLATTGMCLTSRSELEVWKAQGRKMMRLPKRYRAKYCLNFRTVSVSKWLIVFLPYTAAIIIPVIILQEYLVSITANKLTMYDLGLGKVNSMTTKSLGVFTGTSGLILSTIIINAPQLILSCLYFVYNTIFTAIFCFSEWQSYGRQRKGLRVSTECRGSQRTTYFLGLPYKHSIPLAILSSLLHWALSQTLFLVDIDRQSYHFDVRQWRSIDATFGVGFSPLGVVVFIVLVSVTIISLLLAAISRFETVVPRVSNCSFAIAAACHLPRNQDGVETSESKVQWGVTEQPEHGVGHCSFSMLEVTLPEEGKYYM</sequence>
<name>A0A9P9EIY9_9PLEO</name>
<dbReference type="Proteomes" id="UP000700596">
    <property type="component" value="Unassembled WGS sequence"/>
</dbReference>
<dbReference type="PANTHER" id="PTHR35395">
    <property type="entry name" value="DUF6536 DOMAIN-CONTAINING PROTEIN"/>
    <property type="match status" value="1"/>
</dbReference>
<keyword evidence="1" id="KW-0812">Transmembrane</keyword>
<protein>
    <submittedName>
        <fullName evidence="2">Uncharacterized protein</fullName>
    </submittedName>
</protein>
<evidence type="ECO:0000313" key="3">
    <source>
        <dbReference type="Proteomes" id="UP000700596"/>
    </source>
</evidence>
<comment type="caution">
    <text evidence="2">The sequence shown here is derived from an EMBL/GenBank/DDBJ whole genome shotgun (WGS) entry which is preliminary data.</text>
</comment>
<proteinExistence type="predicted"/>
<keyword evidence="3" id="KW-1185">Reference proteome</keyword>
<feature type="transmembrane region" description="Helical" evidence="1">
    <location>
        <begin position="200"/>
        <end position="220"/>
    </location>
</feature>
<dbReference type="OrthoDB" id="5429634at2759"/>
<dbReference type="AlphaFoldDB" id="A0A9P9EIY9"/>
<accession>A0A9P9EIY9</accession>
<organism evidence="2 3">
    <name type="scientific">Dendryphion nanum</name>
    <dbReference type="NCBI Taxonomy" id="256645"/>
    <lineage>
        <taxon>Eukaryota</taxon>
        <taxon>Fungi</taxon>
        <taxon>Dikarya</taxon>
        <taxon>Ascomycota</taxon>
        <taxon>Pezizomycotina</taxon>
        <taxon>Dothideomycetes</taxon>
        <taxon>Pleosporomycetidae</taxon>
        <taxon>Pleosporales</taxon>
        <taxon>Torulaceae</taxon>
        <taxon>Dendryphion</taxon>
    </lineage>
</organism>
<reference evidence="2" key="1">
    <citation type="journal article" date="2021" name="Nat. Commun.">
        <title>Genetic determinants of endophytism in the Arabidopsis root mycobiome.</title>
        <authorList>
            <person name="Mesny F."/>
            <person name="Miyauchi S."/>
            <person name="Thiergart T."/>
            <person name="Pickel B."/>
            <person name="Atanasova L."/>
            <person name="Karlsson M."/>
            <person name="Huettel B."/>
            <person name="Barry K.W."/>
            <person name="Haridas S."/>
            <person name="Chen C."/>
            <person name="Bauer D."/>
            <person name="Andreopoulos W."/>
            <person name="Pangilinan J."/>
            <person name="LaButti K."/>
            <person name="Riley R."/>
            <person name="Lipzen A."/>
            <person name="Clum A."/>
            <person name="Drula E."/>
            <person name="Henrissat B."/>
            <person name="Kohler A."/>
            <person name="Grigoriev I.V."/>
            <person name="Martin F.M."/>
            <person name="Hacquard S."/>
        </authorList>
    </citation>
    <scope>NUCLEOTIDE SEQUENCE</scope>
    <source>
        <strain evidence="2">MPI-CAGE-CH-0243</strain>
    </source>
</reference>
<keyword evidence="1" id="KW-0472">Membrane</keyword>
<feature type="transmembrane region" description="Helical" evidence="1">
    <location>
        <begin position="144"/>
        <end position="164"/>
    </location>
</feature>
<evidence type="ECO:0000313" key="2">
    <source>
        <dbReference type="EMBL" id="KAH7139080.1"/>
    </source>
</evidence>
<feature type="transmembrane region" description="Helical" evidence="1">
    <location>
        <begin position="75"/>
        <end position="98"/>
    </location>
</feature>
<dbReference type="PANTHER" id="PTHR35395:SF1">
    <property type="entry name" value="DUF6536 DOMAIN-CONTAINING PROTEIN"/>
    <property type="match status" value="1"/>
</dbReference>
<feature type="transmembrane region" description="Helical" evidence="1">
    <location>
        <begin position="119"/>
        <end position="138"/>
    </location>
</feature>